<dbReference type="AlphaFoldDB" id="A0AAN7BTQ5"/>
<dbReference type="Proteomes" id="UP001301958">
    <property type="component" value="Unassembled WGS sequence"/>
</dbReference>
<gene>
    <name evidence="1" type="ORF">QBC38DRAFT_453864</name>
</gene>
<reference evidence="1" key="1">
    <citation type="journal article" date="2023" name="Mol. Phylogenet. Evol.">
        <title>Genome-scale phylogeny and comparative genomics of the fungal order Sordariales.</title>
        <authorList>
            <person name="Hensen N."/>
            <person name="Bonometti L."/>
            <person name="Westerberg I."/>
            <person name="Brannstrom I.O."/>
            <person name="Guillou S."/>
            <person name="Cros-Aarteil S."/>
            <person name="Calhoun S."/>
            <person name="Haridas S."/>
            <person name="Kuo A."/>
            <person name="Mondo S."/>
            <person name="Pangilinan J."/>
            <person name="Riley R."/>
            <person name="LaButti K."/>
            <person name="Andreopoulos B."/>
            <person name="Lipzen A."/>
            <person name="Chen C."/>
            <person name="Yan M."/>
            <person name="Daum C."/>
            <person name="Ng V."/>
            <person name="Clum A."/>
            <person name="Steindorff A."/>
            <person name="Ohm R.A."/>
            <person name="Martin F."/>
            <person name="Silar P."/>
            <person name="Natvig D.O."/>
            <person name="Lalanne C."/>
            <person name="Gautier V."/>
            <person name="Ament-Velasquez S.L."/>
            <person name="Kruys A."/>
            <person name="Hutchinson M.I."/>
            <person name="Powell A.J."/>
            <person name="Barry K."/>
            <person name="Miller A.N."/>
            <person name="Grigoriev I.V."/>
            <person name="Debuchy R."/>
            <person name="Gladieux P."/>
            <person name="Hiltunen Thoren M."/>
            <person name="Johannesson H."/>
        </authorList>
    </citation>
    <scope>NUCLEOTIDE SEQUENCE</scope>
    <source>
        <strain evidence="1">CBS 990.96</strain>
    </source>
</reference>
<dbReference type="EMBL" id="MU865314">
    <property type="protein sequence ID" value="KAK4228863.1"/>
    <property type="molecule type" value="Genomic_DNA"/>
</dbReference>
<organism evidence="1 2">
    <name type="scientific">Podospora fimiseda</name>
    <dbReference type="NCBI Taxonomy" id="252190"/>
    <lineage>
        <taxon>Eukaryota</taxon>
        <taxon>Fungi</taxon>
        <taxon>Dikarya</taxon>
        <taxon>Ascomycota</taxon>
        <taxon>Pezizomycotina</taxon>
        <taxon>Sordariomycetes</taxon>
        <taxon>Sordariomycetidae</taxon>
        <taxon>Sordariales</taxon>
        <taxon>Podosporaceae</taxon>
        <taxon>Podospora</taxon>
    </lineage>
</organism>
<evidence type="ECO:0000313" key="2">
    <source>
        <dbReference type="Proteomes" id="UP001301958"/>
    </source>
</evidence>
<keyword evidence="2" id="KW-1185">Reference proteome</keyword>
<proteinExistence type="predicted"/>
<evidence type="ECO:0000313" key="1">
    <source>
        <dbReference type="EMBL" id="KAK4228863.1"/>
    </source>
</evidence>
<name>A0AAN7BTQ5_9PEZI</name>
<sequence length="90" mass="9877">MLKWVCTEEGVPDHAFDVDLFFYESQGERLPRKCPSHRNVGSMTATREEMGAFGGFGVGSLSEWMPELKHVGAISSSFVAGFWDSLSSAS</sequence>
<protein>
    <submittedName>
        <fullName evidence="1">Uncharacterized protein</fullName>
    </submittedName>
</protein>
<reference evidence="1" key="2">
    <citation type="submission" date="2023-05" db="EMBL/GenBank/DDBJ databases">
        <authorList>
            <consortium name="Lawrence Berkeley National Laboratory"/>
            <person name="Steindorff A."/>
            <person name="Hensen N."/>
            <person name="Bonometti L."/>
            <person name="Westerberg I."/>
            <person name="Brannstrom I.O."/>
            <person name="Guillou S."/>
            <person name="Cros-Aarteil S."/>
            <person name="Calhoun S."/>
            <person name="Haridas S."/>
            <person name="Kuo A."/>
            <person name="Mondo S."/>
            <person name="Pangilinan J."/>
            <person name="Riley R."/>
            <person name="Labutti K."/>
            <person name="Andreopoulos B."/>
            <person name="Lipzen A."/>
            <person name="Chen C."/>
            <person name="Yanf M."/>
            <person name="Daum C."/>
            <person name="Ng V."/>
            <person name="Clum A."/>
            <person name="Ohm R."/>
            <person name="Martin F."/>
            <person name="Silar P."/>
            <person name="Natvig D."/>
            <person name="Lalanne C."/>
            <person name="Gautier V."/>
            <person name="Ament-Velasquez S.L."/>
            <person name="Kruys A."/>
            <person name="Hutchinson M.I."/>
            <person name="Powell A.J."/>
            <person name="Barry K."/>
            <person name="Miller A.N."/>
            <person name="Grigoriev I.V."/>
            <person name="Debuchy R."/>
            <person name="Gladieux P."/>
            <person name="Thoren M.H."/>
            <person name="Johannesson H."/>
        </authorList>
    </citation>
    <scope>NUCLEOTIDE SEQUENCE</scope>
    <source>
        <strain evidence="1">CBS 990.96</strain>
    </source>
</reference>
<accession>A0AAN7BTQ5</accession>
<comment type="caution">
    <text evidence="1">The sequence shown here is derived from an EMBL/GenBank/DDBJ whole genome shotgun (WGS) entry which is preliminary data.</text>
</comment>